<evidence type="ECO:0000313" key="4">
    <source>
        <dbReference type="Proteomes" id="UP001155027"/>
    </source>
</evidence>
<sequence length="192" mass="21293">MPNTSSFRLRPLAPTDVSAADRLWASRFGGAPDTRRKWIEAALDPTHSAAGLVAVGPDDALVGVSFLEVGTRRYTRHYLGLDTLDLDVPLASQNGLFHLTCVRADWENRGVGTAFYKRRLERLADRGVSRVFGIAWHRPAPVGSRVLFEKHDFTRIATIERYYARTNSRPHCPACGGTCTCTASLYGRPESF</sequence>
<evidence type="ECO:0000259" key="1">
    <source>
        <dbReference type="PROSITE" id="PS51186"/>
    </source>
</evidence>
<dbReference type="Gene3D" id="3.40.630.30">
    <property type="match status" value="1"/>
</dbReference>
<feature type="domain" description="N-acetyltransferase" evidence="1">
    <location>
        <begin position="7"/>
        <end position="182"/>
    </location>
</feature>
<dbReference type="PROSITE" id="PS51186">
    <property type="entry name" value="GNAT"/>
    <property type="match status" value="1"/>
</dbReference>
<dbReference type="GO" id="GO:0016747">
    <property type="term" value="F:acyltransferase activity, transferring groups other than amino-acyl groups"/>
    <property type="evidence" value="ECO:0007669"/>
    <property type="project" value="InterPro"/>
</dbReference>
<evidence type="ECO:0000313" key="3">
    <source>
        <dbReference type="EMBL" id="MCS4158904.1"/>
    </source>
</evidence>
<dbReference type="AlphaFoldDB" id="A0A9X2Q2H6"/>
<reference evidence="2" key="1">
    <citation type="submission" date="2022-08" db="EMBL/GenBank/DDBJ databases">
        <title>Genomic Encyclopedia of Type Strains, Phase V (KMG-V): Genome sequencing to study the core and pangenomes of soil and plant-associated prokaryotes.</title>
        <authorList>
            <person name="Whitman W."/>
        </authorList>
    </citation>
    <scope>NUCLEOTIDE SEQUENCE</scope>
    <source>
        <strain evidence="2">0</strain>
        <strain evidence="3">SP3002</strain>
    </source>
</reference>
<dbReference type="InterPro" id="IPR016181">
    <property type="entry name" value="Acyl_CoA_acyltransferase"/>
</dbReference>
<dbReference type="EMBL" id="JANUAU010000007">
    <property type="protein sequence ID" value="MCS3678341.1"/>
    <property type="molecule type" value="Genomic_DNA"/>
</dbReference>
<dbReference type="Proteomes" id="UP001155027">
    <property type="component" value="Unassembled WGS sequence"/>
</dbReference>
<dbReference type="RefSeq" id="WP_259051980.1">
    <property type="nucleotide sequence ID" value="NZ_JANTZM010000016.1"/>
</dbReference>
<accession>A0A9X2Q2H6</accession>
<dbReference type="Proteomes" id="UP001155110">
    <property type="component" value="Unassembled WGS sequence"/>
</dbReference>
<dbReference type="InterPro" id="IPR000182">
    <property type="entry name" value="GNAT_dom"/>
</dbReference>
<name>A0A9X2Q2H6_9BACT</name>
<comment type="caution">
    <text evidence="2">The sequence shown here is derived from an EMBL/GenBank/DDBJ whole genome shotgun (WGS) entry which is preliminary data.</text>
</comment>
<protein>
    <submittedName>
        <fullName evidence="2">GNAT superfamily N-acetyltransferase</fullName>
    </submittedName>
</protein>
<proteinExistence type="predicted"/>
<gene>
    <name evidence="2" type="ORF">GGP71_002272</name>
    <name evidence="3" type="ORF">GGP99_002888</name>
</gene>
<organism evidence="2 4">
    <name type="scientific">Salinibacter ruber</name>
    <dbReference type="NCBI Taxonomy" id="146919"/>
    <lineage>
        <taxon>Bacteria</taxon>
        <taxon>Pseudomonadati</taxon>
        <taxon>Rhodothermota</taxon>
        <taxon>Rhodothermia</taxon>
        <taxon>Rhodothermales</taxon>
        <taxon>Salinibacteraceae</taxon>
        <taxon>Salinibacter</taxon>
    </lineage>
</organism>
<dbReference type="SUPFAM" id="SSF55729">
    <property type="entry name" value="Acyl-CoA N-acyltransferases (Nat)"/>
    <property type="match status" value="1"/>
</dbReference>
<dbReference type="EMBL" id="JANTZM010000016">
    <property type="protein sequence ID" value="MCS4158904.1"/>
    <property type="molecule type" value="Genomic_DNA"/>
</dbReference>
<evidence type="ECO:0000313" key="2">
    <source>
        <dbReference type="EMBL" id="MCS3678341.1"/>
    </source>
</evidence>